<keyword evidence="5 7" id="KW-0687">Ribonucleoprotein</keyword>
<dbReference type="GO" id="GO:0042274">
    <property type="term" value="P:ribosomal small subunit biogenesis"/>
    <property type="evidence" value="ECO:0007669"/>
    <property type="project" value="TreeGrafter"/>
</dbReference>
<evidence type="ECO:0000256" key="2">
    <source>
        <dbReference type="ARBA" id="ARBA00022730"/>
    </source>
</evidence>
<comment type="similarity">
    <text evidence="1 7 8">Belongs to the universal ribosomal protein uS4 family.</text>
</comment>
<evidence type="ECO:0000259" key="10">
    <source>
        <dbReference type="SMART" id="SM00363"/>
    </source>
</evidence>
<feature type="region of interest" description="Disordered" evidence="9">
    <location>
        <begin position="1"/>
        <end position="52"/>
    </location>
</feature>
<dbReference type="InterPro" id="IPR005709">
    <property type="entry name" value="Ribosomal_uS4_bac-type"/>
</dbReference>
<gene>
    <name evidence="7 12" type="primary">rpsD</name>
    <name evidence="12" type="ORF">DEO27_029960</name>
</gene>
<evidence type="ECO:0000313" key="12">
    <source>
        <dbReference type="EMBL" id="QEM14066.1"/>
    </source>
</evidence>
<dbReference type="Gene3D" id="1.10.1050.10">
    <property type="entry name" value="Ribosomal Protein S4 Delta 41, Chain A, domain 1"/>
    <property type="match status" value="1"/>
</dbReference>
<dbReference type="Gene3D" id="3.10.290.10">
    <property type="entry name" value="RNA-binding S4 domain"/>
    <property type="match status" value="1"/>
</dbReference>
<dbReference type="CDD" id="cd00165">
    <property type="entry name" value="S4"/>
    <property type="match status" value="1"/>
</dbReference>
<dbReference type="PROSITE" id="PS00632">
    <property type="entry name" value="RIBOSOMAL_S4"/>
    <property type="match status" value="1"/>
</dbReference>
<keyword evidence="3 7" id="KW-0694">RNA-binding</keyword>
<evidence type="ECO:0000256" key="4">
    <source>
        <dbReference type="ARBA" id="ARBA00022980"/>
    </source>
</evidence>
<dbReference type="InterPro" id="IPR001912">
    <property type="entry name" value="Ribosomal_uS4_N"/>
</dbReference>
<comment type="function">
    <text evidence="7">With S5 and S12 plays an important role in translational accuracy.</text>
</comment>
<dbReference type="KEGG" id="mrub:DEO27_029960"/>
<evidence type="ECO:0000256" key="3">
    <source>
        <dbReference type="ARBA" id="ARBA00022884"/>
    </source>
</evidence>
<feature type="domain" description="Small ribosomal subunit protein uS4 N-terminal" evidence="11">
    <location>
        <begin position="3"/>
        <end position="92"/>
    </location>
</feature>
<dbReference type="InterPro" id="IPR002942">
    <property type="entry name" value="S4_RNA-bd"/>
</dbReference>
<evidence type="ECO:0000313" key="13">
    <source>
        <dbReference type="Proteomes" id="UP000251402"/>
    </source>
</evidence>
<dbReference type="InterPro" id="IPR018079">
    <property type="entry name" value="Ribosomal_uS4_CS"/>
</dbReference>
<dbReference type="SUPFAM" id="SSF55174">
    <property type="entry name" value="Alpha-L RNA-binding motif"/>
    <property type="match status" value="1"/>
</dbReference>
<dbReference type="GO" id="GO:0019843">
    <property type="term" value="F:rRNA binding"/>
    <property type="evidence" value="ECO:0007669"/>
    <property type="project" value="UniProtKB-UniRule"/>
</dbReference>
<dbReference type="GO" id="GO:0015935">
    <property type="term" value="C:small ribosomal subunit"/>
    <property type="evidence" value="ECO:0007669"/>
    <property type="project" value="InterPro"/>
</dbReference>
<keyword evidence="4 7" id="KW-0689">Ribosomal protein</keyword>
<keyword evidence="13" id="KW-1185">Reference proteome</keyword>
<dbReference type="FunFam" id="3.10.290.10:FF:000001">
    <property type="entry name" value="30S ribosomal protein S4"/>
    <property type="match status" value="1"/>
</dbReference>
<dbReference type="SMART" id="SM00363">
    <property type="entry name" value="S4"/>
    <property type="match status" value="1"/>
</dbReference>
<dbReference type="Pfam" id="PF01479">
    <property type="entry name" value="S4"/>
    <property type="match status" value="1"/>
</dbReference>
<dbReference type="PANTHER" id="PTHR11831:SF4">
    <property type="entry name" value="SMALL RIBOSOMAL SUBUNIT PROTEIN US4M"/>
    <property type="match status" value="1"/>
</dbReference>
<name>A0A5C1I8P2_9SPHI</name>
<comment type="function">
    <text evidence="7">One of the primary rRNA binding proteins, it binds directly to 16S rRNA where it nucleates assembly of the body of the 30S subunit.</text>
</comment>
<reference evidence="12" key="1">
    <citation type="submission" date="2019-08" db="EMBL/GenBank/DDBJ databases">
        <title>Comparative genome analysis confer to the adaptation heavy metal polluted environment.</title>
        <authorList>
            <person name="Li Y."/>
        </authorList>
    </citation>
    <scope>NUCLEOTIDE SEQUENCE [LARGE SCALE GENOMIC DNA]</scope>
    <source>
        <strain evidence="12">P1</strain>
    </source>
</reference>
<dbReference type="InterPro" id="IPR036986">
    <property type="entry name" value="S4_RNA-bd_sf"/>
</dbReference>
<evidence type="ECO:0000256" key="8">
    <source>
        <dbReference type="RuleBase" id="RU003699"/>
    </source>
</evidence>
<evidence type="ECO:0000256" key="6">
    <source>
        <dbReference type="ARBA" id="ARBA00035254"/>
    </source>
</evidence>
<evidence type="ECO:0000259" key="11">
    <source>
        <dbReference type="SMART" id="SM01390"/>
    </source>
</evidence>
<dbReference type="Proteomes" id="UP000251402">
    <property type="component" value="Chromosome"/>
</dbReference>
<dbReference type="PANTHER" id="PTHR11831">
    <property type="entry name" value="30S 40S RIBOSOMAL PROTEIN"/>
    <property type="match status" value="1"/>
</dbReference>
<sequence>MARYTGPKSKIARRFREPIFGPDKALERKNYPPGQHGASKRRGKQSEYSTQLQEKQKVKYTYGVLERQFENLFHRASAKEGITGENLLKFLEARLDNAVFRLGIAPTRSAARQLVNHKHITVNGAVVNIASYALKAGDVVAVREKSKSLEAITTSVAGRRINKYSWLEWDANNLTGKFLNYPNRDEIPENIKENLIVELYSK</sequence>
<dbReference type="Pfam" id="PF00163">
    <property type="entry name" value="Ribosomal_S4"/>
    <property type="match status" value="1"/>
</dbReference>
<dbReference type="RefSeq" id="WP_112574504.1">
    <property type="nucleotide sequence ID" value="NZ_CP043450.1"/>
</dbReference>
<dbReference type="HAMAP" id="MF_01306_B">
    <property type="entry name" value="Ribosomal_uS4_B"/>
    <property type="match status" value="1"/>
</dbReference>
<dbReference type="NCBIfam" id="NF003717">
    <property type="entry name" value="PRK05327.1"/>
    <property type="match status" value="1"/>
</dbReference>
<dbReference type="SMART" id="SM01390">
    <property type="entry name" value="Ribosomal_S4"/>
    <property type="match status" value="1"/>
</dbReference>
<evidence type="ECO:0000256" key="9">
    <source>
        <dbReference type="SAM" id="MobiDB-lite"/>
    </source>
</evidence>
<dbReference type="InterPro" id="IPR022801">
    <property type="entry name" value="Ribosomal_uS4"/>
</dbReference>
<organism evidence="12 13">
    <name type="scientific">Mucilaginibacter rubeus</name>
    <dbReference type="NCBI Taxonomy" id="2027860"/>
    <lineage>
        <taxon>Bacteria</taxon>
        <taxon>Pseudomonadati</taxon>
        <taxon>Bacteroidota</taxon>
        <taxon>Sphingobacteriia</taxon>
        <taxon>Sphingobacteriales</taxon>
        <taxon>Sphingobacteriaceae</taxon>
        <taxon>Mucilaginibacter</taxon>
    </lineage>
</organism>
<dbReference type="EMBL" id="CP043450">
    <property type="protein sequence ID" value="QEM14066.1"/>
    <property type="molecule type" value="Genomic_DNA"/>
</dbReference>
<protein>
    <recommendedName>
        <fullName evidence="6 7">Small ribosomal subunit protein uS4</fullName>
    </recommendedName>
</protein>
<proteinExistence type="inferred from homology"/>
<evidence type="ECO:0000256" key="7">
    <source>
        <dbReference type="HAMAP-Rule" id="MF_01306"/>
    </source>
</evidence>
<comment type="subunit">
    <text evidence="7">Part of the 30S ribosomal subunit. Contacts protein S5. The interaction surface between S4 and S5 is involved in control of translational fidelity.</text>
</comment>
<evidence type="ECO:0000256" key="1">
    <source>
        <dbReference type="ARBA" id="ARBA00007465"/>
    </source>
</evidence>
<dbReference type="GO" id="GO:0006412">
    <property type="term" value="P:translation"/>
    <property type="evidence" value="ECO:0007669"/>
    <property type="project" value="UniProtKB-UniRule"/>
</dbReference>
<dbReference type="AlphaFoldDB" id="A0A5C1I8P2"/>
<dbReference type="GO" id="GO:0003735">
    <property type="term" value="F:structural constituent of ribosome"/>
    <property type="evidence" value="ECO:0007669"/>
    <property type="project" value="InterPro"/>
</dbReference>
<keyword evidence="2 7" id="KW-0699">rRNA-binding</keyword>
<dbReference type="NCBIfam" id="TIGR01017">
    <property type="entry name" value="rpsD_bact"/>
    <property type="match status" value="1"/>
</dbReference>
<accession>A0A5C1I8P2</accession>
<evidence type="ECO:0000256" key="5">
    <source>
        <dbReference type="ARBA" id="ARBA00023274"/>
    </source>
</evidence>
<feature type="domain" description="RNA-binding S4" evidence="10">
    <location>
        <begin position="93"/>
        <end position="157"/>
    </location>
</feature>
<dbReference type="PROSITE" id="PS50889">
    <property type="entry name" value="S4"/>
    <property type="match status" value="1"/>
</dbReference>
<dbReference type="OrthoDB" id="9803672at2"/>